<dbReference type="EMBL" id="JX454574">
    <property type="protein sequence ID" value="AGE89861.1"/>
    <property type="molecule type" value="Genomic_DNA"/>
</dbReference>
<feature type="compositionally biased region" description="Polar residues" evidence="1">
    <location>
        <begin position="561"/>
        <end position="573"/>
    </location>
</feature>
<evidence type="ECO:0000256" key="1">
    <source>
        <dbReference type="SAM" id="MobiDB-lite"/>
    </source>
</evidence>
<proteinExistence type="predicted"/>
<evidence type="ECO:0000313" key="2">
    <source>
        <dbReference type="EMBL" id="AGE89861.1"/>
    </source>
</evidence>
<evidence type="ECO:0000313" key="3">
    <source>
        <dbReference type="Proteomes" id="UP000232896"/>
    </source>
</evidence>
<accession>M1K3K7</accession>
<organism evidence="2 3">
    <name type="scientific">Spodoptera littoralis nuclear polyhedrosis virus</name>
    <name type="common">SlNPV</name>
    <dbReference type="NCBI Taxonomy" id="10456"/>
    <lineage>
        <taxon>Viruses</taxon>
        <taxon>Viruses incertae sedis</taxon>
        <taxon>Naldaviricetes</taxon>
        <taxon>Lefavirales</taxon>
        <taxon>Baculoviridae</taxon>
        <taxon>Alphabaculovirus</taxon>
        <taxon>Alphabaculovirus splittoralis</taxon>
    </lineage>
</organism>
<name>M1K3K7_NPVSL</name>
<feature type="region of interest" description="Disordered" evidence="1">
    <location>
        <begin position="561"/>
        <end position="604"/>
    </location>
</feature>
<reference evidence="2 3" key="1">
    <citation type="journal article" date="2013" name="Virus Res.">
        <title>Determination and analysis of the genome sequence of Spodoptera littoralis multiple nucleopolyhedrovirus.</title>
        <authorList>
            <person name="Breitenbach J.E."/>
            <person name="El-Sheikh el.-S.A."/>
            <person name="Harrison R.L."/>
            <person name="Rowley D.L."/>
            <person name="Sparks M.E."/>
            <person name="Gundersen-Rindal D.E."/>
            <person name="Popham H.J."/>
        </authorList>
    </citation>
    <scope>NUCLEOTIDE SEQUENCE [LARGE SCALE GENOMIC DNA]</scope>
    <source>
        <strain evidence="2">AN1956</strain>
    </source>
</reference>
<sequence length="754" mass="85500">MSSTIAICNTSGDVNPPHIDSDYDTPEIEVSNGAAAAADTGAGAVAVTDGAAGVTVDGAAVDGAATAVDGAVDGAAVAATAVAVTVDGAAAAAAAADPGKLPAINYISDHKYNNLYIALNDCNNILYEFMELPTDLMRFITKTVVSNEHLFSDYNTIQLFLRSNVLDVINGRVYFANMSDNYKIRIFCQYIVQLYYLCFDKFDDDDCDVKTKLYAELDFIELIRLNKMFKFDGLELYDMALRHTIMVKDHNININCFNKFIANAIGIRKSVLYMAFSVPGYDNDTANNSEYTYDNKNYSMSIARYLFDNSFYYETDWSKRFNLNEPIYNNLSQFFAVFSKFNIDYRDFKTNNCLVKKLIVANVYILMHQKRYNDLYEEFNIIDAIKTATSRDEVISIVEKAAQDLKKFNFSIYNFSEILRSDSKYQTSDELIKNKQPFKFNYELSYALNDDQCNKMYSYLVSQLEKSSLLPNIHVKIYNLIKQFNIMSCEHFNDTVIIAKSWKRIYMHFKLFVNMFNWIDLEFVAYAINKVLDKKIAQLTICDEYDDNDEDDEYTAVLNNDANTTDYDSDTISPNVDDTPNDTPNVDDTPPNVNDTPNVDDTPNDQIEHVIAPISTLNAATEDVSFEERWAAIKSKYAETFKDCARIIDDYKDYAHKTFDSVRENIGRIEAHKVKTFDSVRENIGRIEAHKVKTFDSVRESIGRIEAHKVNELTNISAPNVVVKRKRGAASSVSSKRARYGVKILPPRAAAKRL</sequence>
<dbReference type="OrthoDB" id="29613at10239"/>
<dbReference type="Proteomes" id="UP000232896">
    <property type="component" value="Segment"/>
</dbReference>
<gene>
    <name evidence="2" type="ORF">SlsnVgp006</name>
</gene>
<protein>
    <submittedName>
        <fullName evidence="2">Uncharacterized protein</fullName>
    </submittedName>
</protein>
<keyword evidence="3" id="KW-1185">Reference proteome</keyword>
<feature type="compositionally biased region" description="Low complexity" evidence="1">
    <location>
        <begin position="574"/>
        <end position="604"/>
    </location>
</feature>
<organismHost>
    <name type="scientific">Lepidoptera</name>
    <name type="common">moths &amp; butterflies</name>
    <dbReference type="NCBI Taxonomy" id="7088"/>
</organismHost>